<keyword evidence="5" id="KW-0745">Spermidine biosynthesis</keyword>
<reference evidence="9" key="2">
    <citation type="journal article" date="2018" name="Environ. Microbiol.">
        <title>Bloom of a denitrifying methanotroph, 'Candidatus Methylomirabilis limnetica', in a deep stratified lake.</title>
        <authorList>
            <person name="Graf J.S."/>
            <person name="Mayr M.J."/>
            <person name="Marchant H.K."/>
            <person name="Tienken D."/>
            <person name="Hach P.F."/>
            <person name="Brand A."/>
            <person name="Schubert C.J."/>
            <person name="Kuypers M.M."/>
            <person name="Milucka J."/>
        </authorList>
    </citation>
    <scope>NUCLEOTIDE SEQUENCE [LARGE SCALE GENOMIC DNA]</scope>
    <source>
        <strain evidence="9">Zug</strain>
    </source>
</reference>
<feature type="active site" description="Proton acceptor" evidence="5 6">
    <location>
        <position position="160"/>
    </location>
</feature>
<comment type="catalytic activity">
    <reaction evidence="5">
        <text>S-adenosyl 3-(methylsulfanyl)propylamine + putrescine = S-methyl-5'-thioadenosine + spermidine + H(+)</text>
        <dbReference type="Rhea" id="RHEA:12721"/>
        <dbReference type="ChEBI" id="CHEBI:15378"/>
        <dbReference type="ChEBI" id="CHEBI:17509"/>
        <dbReference type="ChEBI" id="CHEBI:57443"/>
        <dbReference type="ChEBI" id="CHEBI:57834"/>
        <dbReference type="ChEBI" id="CHEBI:326268"/>
        <dbReference type="EC" id="2.5.1.16"/>
    </reaction>
</comment>
<evidence type="ECO:0000256" key="1">
    <source>
        <dbReference type="ARBA" id="ARBA00007867"/>
    </source>
</evidence>
<evidence type="ECO:0000256" key="2">
    <source>
        <dbReference type="ARBA" id="ARBA00022679"/>
    </source>
</evidence>
<gene>
    <name evidence="5" type="primary">speE</name>
    <name evidence="8" type="ORF">CLG94_05580</name>
</gene>
<dbReference type="InterPro" id="IPR037163">
    <property type="entry name" value="Spermidine_synt_N_sf"/>
</dbReference>
<comment type="caution">
    <text evidence="5">Lacks conserved residue(s) required for the propagation of feature annotation.</text>
</comment>
<keyword evidence="2 5" id="KW-0808">Transferase</keyword>
<dbReference type="Proteomes" id="UP000241436">
    <property type="component" value="Unassembled WGS sequence"/>
</dbReference>
<dbReference type="GO" id="GO:0010487">
    <property type="term" value="F:thermospermine synthase activity"/>
    <property type="evidence" value="ECO:0007669"/>
    <property type="project" value="UniProtKB-EC"/>
</dbReference>
<feature type="binding site" evidence="5">
    <location>
        <position position="169"/>
    </location>
    <ligand>
        <name>S-methyl-5'-thioadenosine</name>
        <dbReference type="ChEBI" id="CHEBI:17509"/>
    </ligand>
</feature>
<dbReference type="PANTHER" id="PTHR43317">
    <property type="entry name" value="THERMOSPERMINE SYNTHASE ACAULIS5"/>
    <property type="match status" value="1"/>
</dbReference>
<comment type="similarity">
    <text evidence="1 5">Belongs to the spermidine/spermine synthase family.</text>
</comment>
<dbReference type="Gene3D" id="2.30.140.10">
    <property type="entry name" value="Spermidine synthase, tetramerisation domain"/>
    <property type="match status" value="1"/>
</dbReference>
<evidence type="ECO:0000256" key="6">
    <source>
        <dbReference type="PROSITE-ProRule" id="PRU00354"/>
    </source>
</evidence>
<dbReference type="Gene3D" id="3.40.50.150">
    <property type="entry name" value="Vaccinia Virus protein VP39"/>
    <property type="match status" value="1"/>
</dbReference>
<feature type="binding site" evidence="5">
    <location>
        <position position="110"/>
    </location>
    <ligand>
        <name>S-methyl-5'-thioadenosine</name>
        <dbReference type="ChEBI" id="CHEBI:17509"/>
    </ligand>
</feature>
<dbReference type="SUPFAM" id="SSF53335">
    <property type="entry name" value="S-adenosyl-L-methionine-dependent methyltransferases"/>
    <property type="match status" value="1"/>
</dbReference>
<organism evidence="8 9">
    <name type="scientific">Candidatus Methylomirabilis limnetica</name>
    <dbReference type="NCBI Taxonomy" id="2033718"/>
    <lineage>
        <taxon>Bacteria</taxon>
        <taxon>Candidatus Methylomirabilota</taxon>
        <taxon>Candidatus Methylomirabilia</taxon>
        <taxon>Candidatus Methylomirabilales</taxon>
        <taxon>Candidatus Methylomirabilaceae</taxon>
        <taxon>Candidatus Methylomirabilis</taxon>
    </lineage>
</organism>
<evidence type="ECO:0000256" key="4">
    <source>
        <dbReference type="ARBA" id="ARBA00048874"/>
    </source>
</evidence>
<dbReference type="FunFam" id="3.40.50.150:FF:000088">
    <property type="entry name" value="Polyamine aminopropyltransferase"/>
    <property type="match status" value="1"/>
</dbReference>
<dbReference type="InterPro" id="IPR035246">
    <property type="entry name" value="Spermidine_synt_N"/>
</dbReference>
<dbReference type="Pfam" id="PF01564">
    <property type="entry name" value="Spermine_synth"/>
    <property type="match status" value="1"/>
</dbReference>
<dbReference type="OrthoDB" id="9793120at2"/>
<feature type="binding site" evidence="5">
    <location>
        <begin position="142"/>
        <end position="143"/>
    </location>
    <ligand>
        <name>S-methyl-5'-thioadenosine</name>
        <dbReference type="ChEBI" id="CHEBI:17509"/>
    </ligand>
</feature>
<proteinExistence type="inferred from homology"/>
<evidence type="ECO:0000259" key="7">
    <source>
        <dbReference type="PROSITE" id="PS51006"/>
    </source>
</evidence>
<dbReference type="EMBL" id="NVQC01000017">
    <property type="protein sequence ID" value="PTL36135.1"/>
    <property type="molecule type" value="Genomic_DNA"/>
</dbReference>
<dbReference type="NCBIfam" id="NF037959">
    <property type="entry name" value="MFS_SpdSyn"/>
    <property type="match status" value="1"/>
</dbReference>
<feature type="binding site" evidence="5">
    <location>
        <position position="66"/>
    </location>
    <ligand>
        <name>spermidine</name>
        <dbReference type="ChEBI" id="CHEBI:57834"/>
    </ligand>
</feature>
<dbReference type="GO" id="GO:0008295">
    <property type="term" value="P:spermidine biosynthetic process"/>
    <property type="evidence" value="ECO:0007669"/>
    <property type="project" value="UniProtKB-UniRule"/>
</dbReference>
<reference evidence="8 9" key="1">
    <citation type="submission" date="2017-09" db="EMBL/GenBank/DDBJ databases">
        <title>Bloom of a denitrifying methanotroph, Candidatus Methylomirabilis limnetica, in a deep stratified lake.</title>
        <authorList>
            <person name="Graf J.S."/>
            <person name="Marchant H.K."/>
            <person name="Tienken D."/>
            <person name="Hach P.F."/>
            <person name="Brand A."/>
            <person name="Schubert C.J."/>
            <person name="Kuypers M.M."/>
            <person name="Milucka J."/>
        </authorList>
    </citation>
    <scope>NUCLEOTIDE SEQUENCE [LARGE SCALE GENOMIC DNA]</scope>
    <source>
        <strain evidence="8 9">Zug</strain>
    </source>
</reference>
<accession>A0A2T4TYE4</accession>
<comment type="pathway">
    <text evidence="5">Amine and polyamine biosynthesis; spermidine biosynthesis; spermidine from putrescine: step 1/1.</text>
</comment>
<evidence type="ECO:0000313" key="8">
    <source>
        <dbReference type="EMBL" id="PTL36135.1"/>
    </source>
</evidence>
<dbReference type="GO" id="GO:0004766">
    <property type="term" value="F:spermidine synthase activity"/>
    <property type="evidence" value="ECO:0007669"/>
    <property type="project" value="UniProtKB-UniRule"/>
</dbReference>
<evidence type="ECO:0000256" key="3">
    <source>
        <dbReference type="ARBA" id="ARBA00023115"/>
    </source>
</evidence>
<sequence length="305" mass="34990">MPIKNSRWFIEALSPEEGHLHGIRRVLFSTQTPFQSLDIMELGSYGKALILDDKVQSSILDEFIYHETLVHPAMFSHPAPKKVFIVGGGEGATLREVLRHPTVERALMVDIDEEVVTRCKELLPEWHRGAFDDPRTELRFLDARRYLEETDERFDVIIIDISEPVEEGPAYLLFTREFYQIVHRCLTDQGIIALQAGSVSLSNLACFTAIHETLRTAFPVVAPYWASVPSFALPWGFAVASKRPDPRALGPDTIDRLIAERIGPDLRYYDGPTHQMSFLLPKYVRRHLEEEKRIIEDNHPLFTFH</sequence>
<dbReference type="PANTHER" id="PTHR43317:SF1">
    <property type="entry name" value="THERMOSPERMINE SYNTHASE ACAULIS5"/>
    <property type="match status" value="1"/>
</dbReference>
<dbReference type="AlphaFoldDB" id="A0A2T4TYE4"/>
<name>A0A2T4TYE4_9BACT</name>
<dbReference type="PROSITE" id="PS51006">
    <property type="entry name" value="PABS_2"/>
    <property type="match status" value="1"/>
</dbReference>
<dbReference type="InterPro" id="IPR029063">
    <property type="entry name" value="SAM-dependent_MTases_sf"/>
</dbReference>
<dbReference type="CDD" id="cd02440">
    <property type="entry name" value="AdoMet_MTases"/>
    <property type="match status" value="1"/>
</dbReference>
<dbReference type="EC" id="2.5.1.16" evidence="5"/>
<dbReference type="UniPathway" id="UPA00248">
    <property type="reaction ID" value="UER00314"/>
</dbReference>
<feature type="binding site" evidence="5">
    <location>
        <position position="90"/>
    </location>
    <ligand>
        <name>spermidine</name>
        <dbReference type="ChEBI" id="CHEBI:57834"/>
    </ligand>
</feature>
<dbReference type="Pfam" id="PF17284">
    <property type="entry name" value="Spermine_synt_N"/>
    <property type="match status" value="1"/>
</dbReference>
<dbReference type="RefSeq" id="WP_107561881.1">
    <property type="nucleotide sequence ID" value="NZ_NVQC01000017.1"/>
</dbReference>
<comment type="catalytic activity">
    <reaction evidence="4">
        <text>S-adenosyl 3-(methylsulfanyl)propylamine + spermidine = thermospermine + S-methyl-5'-thioadenosine + H(+)</text>
        <dbReference type="Rhea" id="RHEA:30515"/>
        <dbReference type="ChEBI" id="CHEBI:15378"/>
        <dbReference type="ChEBI" id="CHEBI:17509"/>
        <dbReference type="ChEBI" id="CHEBI:57443"/>
        <dbReference type="ChEBI" id="CHEBI:57834"/>
        <dbReference type="ChEBI" id="CHEBI:59903"/>
        <dbReference type="EC" id="2.5.1.79"/>
    </reaction>
</comment>
<dbReference type="InterPro" id="IPR001045">
    <property type="entry name" value="Spermi_synthase"/>
</dbReference>
<comment type="subunit">
    <text evidence="5">Homodimer or homotetramer.</text>
</comment>
<comment type="caution">
    <text evidence="8">The sequence shown here is derived from an EMBL/GenBank/DDBJ whole genome shotgun (WGS) entry which is preliminary data.</text>
</comment>
<dbReference type="InterPro" id="IPR030374">
    <property type="entry name" value="PABS"/>
</dbReference>
<keyword evidence="9" id="KW-1185">Reference proteome</keyword>
<feature type="domain" description="PABS" evidence="7">
    <location>
        <begin position="6"/>
        <end position="242"/>
    </location>
</feature>
<keyword evidence="3 5" id="KW-0620">Polyamine biosynthesis</keyword>
<protein>
    <recommendedName>
        <fullName evidence="5">Polyamine aminopropyltransferase</fullName>
    </recommendedName>
    <alternativeName>
        <fullName evidence="5">Putrescine aminopropyltransferase</fullName>
        <shortName evidence="5">PAPT</shortName>
    </alternativeName>
    <alternativeName>
        <fullName evidence="5">Spermidine synthase</fullName>
        <shortName evidence="5">SPDS</shortName>
        <shortName evidence="5">SPDSY</shortName>
        <ecNumber evidence="5">2.5.1.16</ecNumber>
    </alternativeName>
</protein>
<feature type="binding site" evidence="5">
    <location>
        <position position="35"/>
    </location>
    <ligand>
        <name>S-methyl-5'-thioadenosine</name>
        <dbReference type="ChEBI" id="CHEBI:17509"/>
    </ligand>
</feature>
<evidence type="ECO:0000313" key="9">
    <source>
        <dbReference type="Proteomes" id="UP000241436"/>
    </source>
</evidence>
<dbReference type="HAMAP" id="MF_00198">
    <property type="entry name" value="Spermidine_synth"/>
    <property type="match status" value="1"/>
</dbReference>
<evidence type="ECO:0000256" key="5">
    <source>
        <dbReference type="HAMAP-Rule" id="MF_00198"/>
    </source>
</evidence>
<comment type="function">
    <text evidence="5">Catalyzes the irreversible transfer of a propylamine group from the amino donor S-adenosylmethioninamine (decarboxy-AdoMet) to putrescine (1,4-diaminobutane) to yield spermidine.</text>
</comment>
<dbReference type="NCBIfam" id="NF002010">
    <property type="entry name" value="PRK00811.1"/>
    <property type="match status" value="1"/>
</dbReference>